<dbReference type="AlphaFoldDB" id="A0A9X2Q1Z1"/>
<comment type="caution">
    <text evidence="2">The sequence shown here is derived from an EMBL/GenBank/DDBJ whole genome shotgun (WGS) entry which is preliminary data.</text>
</comment>
<evidence type="ECO:0000313" key="4">
    <source>
        <dbReference type="Proteomes" id="UP001155057"/>
    </source>
</evidence>
<gene>
    <name evidence="3" type="ORF">GGP45_001043</name>
    <name evidence="2" type="ORF">GGP61_001661</name>
</gene>
<accession>A0A9X2Q1Z1</accession>
<dbReference type="EMBL" id="JANUBL010000002">
    <property type="protein sequence ID" value="MCS4120701.1"/>
    <property type="molecule type" value="Genomic_DNA"/>
</dbReference>
<evidence type="ECO:0000313" key="2">
    <source>
        <dbReference type="EMBL" id="MCS3710057.1"/>
    </source>
</evidence>
<organism evidence="2 4">
    <name type="scientific">Salinibacter ruber</name>
    <dbReference type="NCBI Taxonomy" id="146919"/>
    <lineage>
        <taxon>Bacteria</taxon>
        <taxon>Pseudomonadati</taxon>
        <taxon>Rhodothermota</taxon>
        <taxon>Rhodothermia</taxon>
        <taxon>Rhodothermales</taxon>
        <taxon>Salinibacteraceae</taxon>
        <taxon>Salinibacter</taxon>
    </lineage>
</organism>
<proteinExistence type="predicted"/>
<keyword evidence="1" id="KW-0812">Transmembrane</keyword>
<protein>
    <submittedName>
        <fullName evidence="2">Uncharacterized protein</fullName>
    </submittedName>
</protein>
<dbReference type="Proteomes" id="UP001155144">
    <property type="component" value="Unassembled WGS sequence"/>
</dbReference>
<evidence type="ECO:0000313" key="3">
    <source>
        <dbReference type="EMBL" id="MCS4120701.1"/>
    </source>
</evidence>
<reference evidence="2" key="1">
    <citation type="submission" date="2022-08" db="EMBL/GenBank/DDBJ databases">
        <title>Genomic Encyclopedia of Type Strains, Phase V (KMG-V): Genome sequencing to study the core and pangenomes of soil and plant-associated prokaryotes.</title>
        <authorList>
            <person name="Whitman W."/>
        </authorList>
    </citation>
    <scope>NUCLEOTIDE SEQUENCE</scope>
    <source>
        <strain evidence="3">SP3026</strain>
        <strain evidence="2">SP3049</strain>
    </source>
</reference>
<dbReference type="EMBL" id="JANUAE010000005">
    <property type="protein sequence ID" value="MCS3710057.1"/>
    <property type="molecule type" value="Genomic_DNA"/>
</dbReference>
<feature type="transmembrane region" description="Helical" evidence="1">
    <location>
        <begin position="21"/>
        <end position="47"/>
    </location>
</feature>
<evidence type="ECO:0000256" key="1">
    <source>
        <dbReference type="SAM" id="Phobius"/>
    </source>
</evidence>
<keyword evidence="1" id="KW-1133">Transmembrane helix</keyword>
<name>A0A9X2Q1Z1_9BACT</name>
<keyword evidence="1" id="KW-0472">Membrane</keyword>
<sequence>MIEAFFDLRSRFRSRLATASALERIGLLAGAFFLASLPIAPLLAVAVPGFEGWGLFQKTCTAVLWGVGMHSFGEWTESQHAG</sequence>
<dbReference type="Proteomes" id="UP001155057">
    <property type="component" value="Unassembled WGS sequence"/>
</dbReference>